<dbReference type="OrthoDB" id="4217619at2759"/>
<accession>A0A814H788</accession>
<evidence type="ECO:0000313" key="3">
    <source>
        <dbReference type="Proteomes" id="UP000663829"/>
    </source>
</evidence>
<dbReference type="EMBL" id="CAJNOQ010003308">
    <property type="protein sequence ID" value="CAF1005814.1"/>
    <property type="molecule type" value="Genomic_DNA"/>
</dbReference>
<evidence type="ECO:0000313" key="1">
    <source>
        <dbReference type="EMBL" id="CAF1005814.1"/>
    </source>
</evidence>
<dbReference type="GO" id="GO:0004252">
    <property type="term" value="F:serine-type endopeptidase activity"/>
    <property type="evidence" value="ECO:0007669"/>
    <property type="project" value="TreeGrafter"/>
</dbReference>
<protein>
    <submittedName>
        <fullName evidence="1">Uncharacterized protein</fullName>
    </submittedName>
</protein>
<dbReference type="Proteomes" id="UP000681722">
    <property type="component" value="Unassembled WGS sequence"/>
</dbReference>
<comment type="caution">
    <text evidence="1">The sequence shown here is derived from an EMBL/GenBank/DDBJ whole genome shotgun (WGS) entry which is preliminary data.</text>
</comment>
<organism evidence="1 3">
    <name type="scientific">Didymodactylos carnosus</name>
    <dbReference type="NCBI Taxonomy" id="1234261"/>
    <lineage>
        <taxon>Eukaryota</taxon>
        <taxon>Metazoa</taxon>
        <taxon>Spiralia</taxon>
        <taxon>Gnathifera</taxon>
        <taxon>Rotifera</taxon>
        <taxon>Eurotatoria</taxon>
        <taxon>Bdelloidea</taxon>
        <taxon>Philodinida</taxon>
        <taxon>Philodinidae</taxon>
        <taxon>Didymodactylos</taxon>
    </lineage>
</organism>
<sequence>MKVNSRVVIGIQRSFLLVVVFGFPDYKLKTEKLPTCSEQQCTQTVESFDLLLTSVVKIFCTNVRSNYSVPWQMKSPTFSTSPGFVIRNNGGKRWILDNVHGVSDATNILIPKIEMLKNILLVSYISITKLIWLY</sequence>
<dbReference type="AlphaFoldDB" id="A0A814H788"/>
<proteinExistence type="predicted"/>
<reference evidence="1" key="1">
    <citation type="submission" date="2021-02" db="EMBL/GenBank/DDBJ databases">
        <authorList>
            <person name="Nowell W R."/>
        </authorList>
    </citation>
    <scope>NUCLEOTIDE SEQUENCE</scope>
</reference>
<dbReference type="EMBL" id="CAJOBC010003308">
    <property type="protein sequence ID" value="CAF3777134.1"/>
    <property type="molecule type" value="Genomic_DNA"/>
</dbReference>
<dbReference type="PANTHER" id="PTHR45980:SF9">
    <property type="entry name" value="PROTEASE DO-LIKE 10, MITOCHONDRIAL-RELATED"/>
    <property type="match status" value="1"/>
</dbReference>
<dbReference type="PANTHER" id="PTHR45980">
    <property type="match status" value="1"/>
</dbReference>
<gene>
    <name evidence="1" type="ORF">GPM918_LOCUS14003</name>
    <name evidence="2" type="ORF">SRO942_LOCUS14003</name>
</gene>
<keyword evidence="3" id="KW-1185">Reference proteome</keyword>
<name>A0A814H788_9BILA</name>
<evidence type="ECO:0000313" key="2">
    <source>
        <dbReference type="EMBL" id="CAF3777134.1"/>
    </source>
</evidence>
<dbReference type="Proteomes" id="UP000663829">
    <property type="component" value="Unassembled WGS sequence"/>
</dbReference>